<gene>
    <name evidence="2" type="ORF">UPYG_G00112860</name>
</gene>
<dbReference type="InterPro" id="IPR035983">
    <property type="entry name" value="Hect_E3_ubiquitin_ligase"/>
</dbReference>
<dbReference type="Proteomes" id="UP001557470">
    <property type="component" value="Unassembled WGS sequence"/>
</dbReference>
<dbReference type="Gene3D" id="3.90.1750.10">
    <property type="entry name" value="Hect, E3 ligase catalytic domains"/>
    <property type="match status" value="1"/>
</dbReference>
<accession>A0ABD0X358</accession>
<evidence type="ECO:0000313" key="3">
    <source>
        <dbReference type="Proteomes" id="UP001557470"/>
    </source>
</evidence>
<evidence type="ECO:0000313" key="2">
    <source>
        <dbReference type="EMBL" id="KAL0993734.1"/>
    </source>
</evidence>
<comment type="caution">
    <text evidence="2">The sequence shown here is derived from an EMBL/GenBank/DDBJ whole genome shotgun (WGS) entry which is preliminary data.</text>
</comment>
<feature type="region of interest" description="Disordered" evidence="1">
    <location>
        <begin position="33"/>
        <end position="57"/>
    </location>
</feature>
<dbReference type="EMBL" id="JAGEUA010000003">
    <property type="protein sequence ID" value="KAL0993734.1"/>
    <property type="molecule type" value="Genomic_DNA"/>
</dbReference>
<dbReference type="AlphaFoldDB" id="A0ABD0X358"/>
<sequence>MENQQRAHPQYDAREATEAARHLLSLISRAIPDEPQGQRQAQSQVMQRPSVQSEMTRSFPGFFKGKKRLLPRGHMPAKDEDLVFIKDITSIPSTSENCCPQQEEDIQCPICANVFPVSEIEAHASCCGQRPCDESERVSFIGEAGIDNGALRKEFLTEMMAGIEKRFFEGGDNGKAPKYSMTDMDQHNFKTVGEIFAVSITQGGPPPNFFMQWCYNYLSTGEMDQEAITERDVTDPELMELIKQTEAADNTNLMECTDRIVSCGYTGQCPSKERKTLKALCSPTLYSEVTSHAPTNNVLE</sequence>
<name>A0ABD0X358_UMBPY</name>
<reference evidence="2 3" key="1">
    <citation type="submission" date="2024-06" db="EMBL/GenBank/DDBJ databases">
        <authorList>
            <person name="Pan Q."/>
            <person name="Wen M."/>
            <person name="Jouanno E."/>
            <person name="Zahm M."/>
            <person name="Klopp C."/>
            <person name="Cabau C."/>
            <person name="Louis A."/>
            <person name="Berthelot C."/>
            <person name="Parey E."/>
            <person name="Roest Crollius H."/>
            <person name="Montfort J."/>
            <person name="Robinson-Rechavi M."/>
            <person name="Bouchez O."/>
            <person name="Lampietro C."/>
            <person name="Lopez Roques C."/>
            <person name="Donnadieu C."/>
            <person name="Postlethwait J."/>
            <person name="Bobe J."/>
            <person name="Verreycken H."/>
            <person name="Guiguen Y."/>
        </authorList>
    </citation>
    <scope>NUCLEOTIDE SEQUENCE [LARGE SCALE GENOMIC DNA]</scope>
    <source>
        <strain evidence="2">Up_M1</strain>
        <tissue evidence="2">Testis</tissue>
    </source>
</reference>
<organism evidence="2 3">
    <name type="scientific">Umbra pygmaea</name>
    <name type="common">Eastern mudminnow</name>
    <dbReference type="NCBI Taxonomy" id="75934"/>
    <lineage>
        <taxon>Eukaryota</taxon>
        <taxon>Metazoa</taxon>
        <taxon>Chordata</taxon>
        <taxon>Craniata</taxon>
        <taxon>Vertebrata</taxon>
        <taxon>Euteleostomi</taxon>
        <taxon>Actinopterygii</taxon>
        <taxon>Neopterygii</taxon>
        <taxon>Teleostei</taxon>
        <taxon>Protacanthopterygii</taxon>
        <taxon>Esociformes</taxon>
        <taxon>Umbridae</taxon>
        <taxon>Umbra</taxon>
    </lineage>
</organism>
<dbReference type="SUPFAM" id="SSF56204">
    <property type="entry name" value="Hect, E3 ligase catalytic domain"/>
    <property type="match status" value="1"/>
</dbReference>
<keyword evidence="3" id="KW-1185">Reference proteome</keyword>
<proteinExistence type="predicted"/>
<evidence type="ECO:0000256" key="1">
    <source>
        <dbReference type="SAM" id="MobiDB-lite"/>
    </source>
</evidence>
<feature type="compositionally biased region" description="Polar residues" evidence="1">
    <location>
        <begin position="37"/>
        <end position="56"/>
    </location>
</feature>
<protein>
    <submittedName>
        <fullName evidence="2">Uncharacterized protein</fullName>
    </submittedName>
</protein>